<evidence type="ECO:0000256" key="4">
    <source>
        <dbReference type="ARBA" id="ARBA00037279"/>
    </source>
</evidence>
<organism evidence="7 8">
    <name type="scientific">Saitoella complicata (strain BCRC 22490 / CBS 7301 / JCM 7358 / NBRC 10748 / NRRL Y-17804)</name>
    <dbReference type="NCBI Taxonomy" id="698492"/>
    <lineage>
        <taxon>Eukaryota</taxon>
        <taxon>Fungi</taxon>
        <taxon>Dikarya</taxon>
        <taxon>Ascomycota</taxon>
        <taxon>Taphrinomycotina</taxon>
        <taxon>Taphrinomycotina incertae sedis</taxon>
        <taxon>Saitoella</taxon>
    </lineage>
</organism>
<reference evidence="7 8" key="3">
    <citation type="journal article" date="2015" name="Genome Announc.">
        <title>Draft Genome Sequence of the Archiascomycetous Yeast Saitoella complicata.</title>
        <authorList>
            <person name="Yamauchi K."/>
            <person name="Kondo S."/>
            <person name="Hamamoto M."/>
            <person name="Takahashi Y."/>
            <person name="Ogura Y."/>
            <person name="Hayashi T."/>
            <person name="Nishida H."/>
        </authorList>
    </citation>
    <scope>NUCLEOTIDE SEQUENCE [LARGE SCALE GENOMIC DNA]</scope>
    <source>
        <strain evidence="7 8">NRRL Y-17804</strain>
    </source>
</reference>
<keyword evidence="3" id="KW-1015">Disulfide bond</keyword>
<dbReference type="RefSeq" id="XP_019027090.1">
    <property type="nucleotide sequence ID" value="XM_019165595.1"/>
</dbReference>
<evidence type="ECO:0000256" key="5">
    <source>
        <dbReference type="ARBA" id="ARBA00038223"/>
    </source>
</evidence>
<dbReference type="PANTHER" id="PTHR21107:SF2">
    <property type="entry name" value="CYTOCHROME C OXIDASE ASSEMBLY PROTEIN COX19"/>
    <property type="match status" value="1"/>
</dbReference>
<comment type="caution">
    <text evidence="7">The sequence shown here is derived from an EMBL/GenBank/DDBJ whole genome shotgun (WGS) entry which is preliminary data.</text>
</comment>
<dbReference type="PANTHER" id="PTHR21107">
    <property type="entry name" value="CYTOCHROME C OXIDASE ASSEMBLY PROTEIN COX19"/>
    <property type="match status" value="1"/>
</dbReference>
<reference evidence="7 8" key="1">
    <citation type="journal article" date="2011" name="J. Gen. Appl. Microbiol.">
        <title>Draft genome sequencing of the enigmatic yeast Saitoella complicata.</title>
        <authorList>
            <person name="Nishida H."/>
            <person name="Hamamoto M."/>
            <person name="Sugiyama J."/>
        </authorList>
    </citation>
    <scope>NUCLEOTIDE SEQUENCE [LARGE SCALE GENOMIC DNA]</scope>
    <source>
        <strain evidence="7 8">NRRL Y-17804</strain>
    </source>
</reference>
<sequence length="99" mass="11024">MSFGRPANNLIKGSTLPPERGIFPLDHAGECKEVMQIYLNCLKAYRGDNSQCRLLGKDYLQCRMDKELMLKDDFKNLGFQEEDSQKQSIPGTPSAPGGA</sequence>
<evidence type="ECO:0000256" key="1">
    <source>
        <dbReference type="ARBA" id="ARBA00004496"/>
    </source>
</evidence>
<dbReference type="GO" id="GO:0005758">
    <property type="term" value="C:mitochondrial intermembrane space"/>
    <property type="evidence" value="ECO:0007669"/>
    <property type="project" value="TreeGrafter"/>
</dbReference>
<dbReference type="STRING" id="698492.A0A0E9NQ27"/>
<protein>
    <recommendedName>
        <fullName evidence="9">CHCH domain-containing protein</fullName>
    </recommendedName>
</protein>
<evidence type="ECO:0008006" key="9">
    <source>
        <dbReference type="Google" id="ProtNLM"/>
    </source>
</evidence>
<dbReference type="InterPro" id="IPR051383">
    <property type="entry name" value="COX19"/>
</dbReference>
<reference evidence="7 8" key="2">
    <citation type="journal article" date="2014" name="J. Gen. Appl. Microbiol.">
        <title>The early diverging ascomycetous budding yeast Saitoella complicata has three histone deacetylases belonging to the Clr6, Hos2, and Rpd3 lineages.</title>
        <authorList>
            <person name="Nishida H."/>
            <person name="Matsumoto T."/>
            <person name="Kondo S."/>
            <person name="Hamamoto M."/>
            <person name="Yoshikawa H."/>
        </authorList>
    </citation>
    <scope>NUCLEOTIDE SEQUENCE [LARGE SCALE GENOMIC DNA]</scope>
    <source>
        <strain evidence="7 8">NRRL Y-17804</strain>
    </source>
</reference>
<dbReference type="Proteomes" id="UP000033140">
    <property type="component" value="Unassembled WGS sequence"/>
</dbReference>
<evidence type="ECO:0000256" key="6">
    <source>
        <dbReference type="SAM" id="MobiDB-lite"/>
    </source>
</evidence>
<comment type="similarity">
    <text evidence="5">Belongs to the COX19 family.</text>
</comment>
<proteinExistence type="inferred from homology"/>
<keyword evidence="8" id="KW-1185">Reference proteome</keyword>
<evidence type="ECO:0000313" key="7">
    <source>
        <dbReference type="EMBL" id="GAO51530.1"/>
    </source>
</evidence>
<evidence type="ECO:0000256" key="2">
    <source>
        <dbReference type="ARBA" id="ARBA00022490"/>
    </source>
</evidence>
<dbReference type="AlphaFoldDB" id="A0A0E9NQ27"/>
<accession>A0A0E9NQ27</accession>
<dbReference type="OrthoDB" id="268594at2759"/>
<dbReference type="EMBL" id="BACD03000047">
    <property type="protein sequence ID" value="GAO51530.1"/>
    <property type="molecule type" value="Genomic_DNA"/>
</dbReference>
<dbReference type="GO" id="GO:0033617">
    <property type="term" value="P:mitochondrial respiratory chain complex IV assembly"/>
    <property type="evidence" value="ECO:0007669"/>
    <property type="project" value="TreeGrafter"/>
</dbReference>
<comment type="subcellular location">
    <subcellularLocation>
        <location evidence="1">Cytoplasm</location>
    </subcellularLocation>
</comment>
<dbReference type="PROSITE" id="PS51808">
    <property type="entry name" value="CHCH"/>
    <property type="match status" value="1"/>
</dbReference>
<name>A0A0E9NQ27_SAICN</name>
<evidence type="ECO:0000256" key="3">
    <source>
        <dbReference type="ARBA" id="ARBA00023157"/>
    </source>
</evidence>
<evidence type="ECO:0000313" key="8">
    <source>
        <dbReference type="Proteomes" id="UP000033140"/>
    </source>
</evidence>
<feature type="region of interest" description="Disordered" evidence="6">
    <location>
        <begin position="79"/>
        <end position="99"/>
    </location>
</feature>
<gene>
    <name evidence="7" type="ORF">G7K_5629-t1</name>
</gene>
<keyword evidence="2" id="KW-0963">Cytoplasm</keyword>
<comment type="function">
    <text evidence="4">Required for the assembly of mitochondrial cytochrome c oxidase.</text>
</comment>
<dbReference type="OMA" id="GTNDEAC"/>